<name>A0A6J4LXX9_9ACTN</name>
<reference evidence="2" key="1">
    <citation type="submission" date="2020-02" db="EMBL/GenBank/DDBJ databases">
        <authorList>
            <person name="Meier V. D."/>
        </authorList>
    </citation>
    <scope>NUCLEOTIDE SEQUENCE</scope>
    <source>
        <strain evidence="2">AVDCRST_MAG48</strain>
    </source>
</reference>
<feature type="compositionally biased region" description="Basic residues" evidence="1">
    <location>
        <begin position="96"/>
        <end position="122"/>
    </location>
</feature>
<feature type="compositionally biased region" description="Basic and acidic residues" evidence="1">
    <location>
        <begin position="1"/>
        <end position="13"/>
    </location>
</feature>
<gene>
    <name evidence="2" type="ORF">AVDCRST_MAG48-3884</name>
</gene>
<feature type="non-terminal residue" evidence="2">
    <location>
        <position position="129"/>
    </location>
</feature>
<dbReference type="GO" id="GO:0016853">
    <property type="term" value="F:isomerase activity"/>
    <property type="evidence" value="ECO:0007669"/>
    <property type="project" value="UniProtKB-KW"/>
</dbReference>
<organism evidence="2">
    <name type="scientific">uncultured Friedmanniella sp</name>
    <dbReference type="NCBI Taxonomy" id="335381"/>
    <lineage>
        <taxon>Bacteria</taxon>
        <taxon>Bacillati</taxon>
        <taxon>Actinomycetota</taxon>
        <taxon>Actinomycetes</taxon>
        <taxon>Propionibacteriales</taxon>
        <taxon>Nocardioidaceae</taxon>
        <taxon>Friedmanniella</taxon>
        <taxon>environmental samples</taxon>
    </lineage>
</organism>
<proteinExistence type="predicted"/>
<sequence>GAPHDRDRCRDQPRLPPGPVDRGAQPAGHHDHPAGRRDRSGGAPGHRPDPHLRQRRGRGADRRRDPAGGPGRPGVRPGRGRAQLRQHRPQPAGAVHRLRAGRARRRRRPPHQGGGRRGRGVRPGRAAGL</sequence>
<evidence type="ECO:0000256" key="1">
    <source>
        <dbReference type="SAM" id="MobiDB-lite"/>
    </source>
</evidence>
<accession>A0A6J4LXX9</accession>
<dbReference type="AlphaFoldDB" id="A0A6J4LXX9"/>
<keyword evidence="2" id="KW-0413">Isomerase</keyword>
<feature type="non-terminal residue" evidence="2">
    <location>
        <position position="1"/>
    </location>
</feature>
<feature type="region of interest" description="Disordered" evidence="1">
    <location>
        <begin position="1"/>
        <end position="129"/>
    </location>
</feature>
<protein>
    <submittedName>
        <fullName evidence="2">Mannose-6-phosphate isomerase</fullName>
    </submittedName>
</protein>
<dbReference type="EMBL" id="CADCTS010000544">
    <property type="protein sequence ID" value="CAA9345112.1"/>
    <property type="molecule type" value="Genomic_DNA"/>
</dbReference>
<feature type="compositionally biased region" description="Basic residues" evidence="1">
    <location>
        <begin position="78"/>
        <end position="88"/>
    </location>
</feature>
<feature type="compositionally biased region" description="Basic and acidic residues" evidence="1">
    <location>
        <begin position="28"/>
        <end position="66"/>
    </location>
</feature>
<evidence type="ECO:0000313" key="2">
    <source>
        <dbReference type="EMBL" id="CAA9345112.1"/>
    </source>
</evidence>